<evidence type="ECO:0000313" key="2">
    <source>
        <dbReference type="EMBL" id="PKI68308.1"/>
    </source>
</evidence>
<sequence length="129" mass="13852">MSAVGAIELSGDCLTSIHTPDPSGLPHRHCLEQGGELGLDPIPHLGCARSVYVAVLDPPRDTGKAEERRKNGFEKSVLSPGTNRPESVKSGQLAVQLVGAVPVDWGGLFARDRLRWIPKRLRITPALVS</sequence>
<evidence type="ECO:0000256" key="1">
    <source>
        <dbReference type="SAM" id="MobiDB-lite"/>
    </source>
</evidence>
<reference evidence="2 3" key="1">
    <citation type="submission" date="2017-11" db="EMBL/GenBank/DDBJ databases">
        <title>De-novo sequencing of pomegranate (Punica granatum L.) genome.</title>
        <authorList>
            <person name="Akparov Z."/>
            <person name="Amiraslanov A."/>
            <person name="Hajiyeva S."/>
            <person name="Abbasov M."/>
            <person name="Kaur K."/>
            <person name="Hamwieh A."/>
            <person name="Solovyev V."/>
            <person name="Salamov A."/>
            <person name="Braich B."/>
            <person name="Kosarev P."/>
            <person name="Mahmoud A."/>
            <person name="Hajiyev E."/>
            <person name="Babayeva S."/>
            <person name="Izzatullayeva V."/>
            <person name="Mammadov A."/>
            <person name="Mammadov A."/>
            <person name="Sharifova S."/>
            <person name="Ojaghi J."/>
            <person name="Eynullazada K."/>
            <person name="Bayramov B."/>
            <person name="Abdulazimova A."/>
            <person name="Shahmuradov I."/>
        </authorList>
    </citation>
    <scope>NUCLEOTIDE SEQUENCE [LARGE SCALE GENOMIC DNA]</scope>
    <source>
        <strain evidence="3">cv. AG2017</strain>
        <tissue evidence="2">Leaf</tissue>
    </source>
</reference>
<dbReference type="AlphaFoldDB" id="A0A2I0KII5"/>
<dbReference type="EMBL" id="PGOL01000562">
    <property type="protein sequence ID" value="PKI68308.1"/>
    <property type="molecule type" value="Genomic_DNA"/>
</dbReference>
<feature type="region of interest" description="Disordered" evidence="1">
    <location>
        <begin position="60"/>
        <end position="88"/>
    </location>
</feature>
<evidence type="ECO:0000313" key="3">
    <source>
        <dbReference type="Proteomes" id="UP000233551"/>
    </source>
</evidence>
<name>A0A2I0KII5_PUNGR</name>
<organism evidence="2 3">
    <name type="scientific">Punica granatum</name>
    <name type="common">Pomegranate</name>
    <dbReference type="NCBI Taxonomy" id="22663"/>
    <lineage>
        <taxon>Eukaryota</taxon>
        <taxon>Viridiplantae</taxon>
        <taxon>Streptophyta</taxon>
        <taxon>Embryophyta</taxon>
        <taxon>Tracheophyta</taxon>
        <taxon>Spermatophyta</taxon>
        <taxon>Magnoliopsida</taxon>
        <taxon>eudicotyledons</taxon>
        <taxon>Gunneridae</taxon>
        <taxon>Pentapetalae</taxon>
        <taxon>rosids</taxon>
        <taxon>malvids</taxon>
        <taxon>Myrtales</taxon>
        <taxon>Lythraceae</taxon>
        <taxon>Punica</taxon>
    </lineage>
</organism>
<accession>A0A2I0KII5</accession>
<feature type="compositionally biased region" description="Basic and acidic residues" evidence="1">
    <location>
        <begin position="60"/>
        <end position="73"/>
    </location>
</feature>
<dbReference type="Proteomes" id="UP000233551">
    <property type="component" value="Unassembled WGS sequence"/>
</dbReference>
<keyword evidence="3" id="KW-1185">Reference proteome</keyword>
<gene>
    <name evidence="2" type="ORF">CRG98_011303</name>
</gene>
<proteinExistence type="predicted"/>
<protein>
    <submittedName>
        <fullName evidence="2">Uncharacterized protein</fullName>
    </submittedName>
</protein>
<comment type="caution">
    <text evidence="2">The sequence shown here is derived from an EMBL/GenBank/DDBJ whole genome shotgun (WGS) entry which is preliminary data.</text>
</comment>